<evidence type="ECO:0000313" key="2">
    <source>
        <dbReference type="EMBL" id="CCG55394.1"/>
    </source>
</evidence>
<dbReference type="AlphaFoldDB" id="V5Z2X8"/>
<name>V5Z2X8_9GAMM</name>
<geneLocation type="plasmid" evidence="2">
    <name>pEPIR37</name>
</geneLocation>
<organism evidence="2">
    <name type="scientific">Erwinia piriflorinigrans CFBP 5888</name>
    <dbReference type="NCBI Taxonomy" id="1161919"/>
    <lineage>
        <taxon>Bacteria</taxon>
        <taxon>Pseudomonadati</taxon>
        <taxon>Pseudomonadota</taxon>
        <taxon>Gammaproteobacteria</taxon>
        <taxon>Enterobacterales</taxon>
        <taxon>Erwiniaceae</taxon>
        <taxon>Erwinia</taxon>
    </lineage>
</organism>
<accession>V5Z2X8</accession>
<reference evidence="2" key="1">
    <citation type="journal article" date="2013" name="Syst. Appl. Microbiol.">
        <title>Phylogenetic position and virulence apparatus of the pear flower necrosis pathogen Erwinia piriflorinigrans CFBP 5888T as assessed by comparative genomics.</title>
        <authorList>
            <person name="Smits T.H."/>
            <person name="Rezzonico F."/>
            <person name="Lopez M.M."/>
            <person name="Blom J."/>
            <person name="Goesmann A."/>
            <person name="Frey J.E."/>
            <person name="Duffy B."/>
        </authorList>
    </citation>
    <scope>NUCLEOTIDE SEQUENCE [LARGE SCALE GENOMIC DNA]</scope>
    <source>
        <strain evidence="2">CFBP 5888</strain>
        <plasmid evidence="2">pEPIR37</plasmid>
    </source>
</reference>
<dbReference type="Gene3D" id="3.30.420.10">
    <property type="entry name" value="Ribonuclease H-like superfamily/Ribonuclease H"/>
    <property type="match status" value="1"/>
</dbReference>
<dbReference type="InterPro" id="IPR038717">
    <property type="entry name" value="Tc1-like_DDE_dom"/>
</dbReference>
<dbReference type="EMBL" id="HE792893">
    <property type="protein sequence ID" value="CCG55394.1"/>
    <property type="molecule type" value="Genomic_DNA"/>
</dbReference>
<proteinExistence type="predicted"/>
<protein>
    <submittedName>
        <fullName evidence="2">Insertion element IS630 uncharacterized 39 kDa protein ISO-IS200 39 kDa protein</fullName>
    </submittedName>
</protein>
<dbReference type="Pfam" id="PF13358">
    <property type="entry name" value="DDE_3"/>
    <property type="match status" value="1"/>
</dbReference>
<dbReference type="InterPro" id="IPR036397">
    <property type="entry name" value="RNaseH_sf"/>
</dbReference>
<keyword evidence="2" id="KW-0614">Plasmid</keyword>
<gene>
    <name evidence="2" type="ORF">EPIR_pEPIR37017</name>
</gene>
<sequence length="90" mass="10724">MGGSSKSSGLFISLIKHLKATYRRARSITLIVDSYIIHKSRERLCWLKQNPKFRGIYRPVYSPWVNHVERLWQALHDTITRNHQCRSMRQ</sequence>
<dbReference type="GO" id="GO:0003676">
    <property type="term" value="F:nucleic acid binding"/>
    <property type="evidence" value="ECO:0007669"/>
    <property type="project" value="InterPro"/>
</dbReference>
<evidence type="ECO:0000259" key="1">
    <source>
        <dbReference type="Pfam" id="PF13358"/>
    </source>
</evidence>
<feature type="domain" description="Tc1-like transposase DDE" evidence="1">
    <location>
        <begin position="7"/>
        <end position="87"/>
    </location>
</feature>